<evidence type="ECO:0000313" key="6">
    <source>
        <dbReference type="EMBL" id="KAI6646315.1"/>
    </source>
</evidence>
<dbReference type="InterPro" id="IPR034164">
    <property type="entry name" value="Pepsin-like_dom"/>
</dbReference>
<dbReference type="Gene3D" id="2.40.70.10">
    <property type="entry name" value="Acid Proteases"/>
    <property type="match status" value="2"/>
</dbReference>
<dbReference type="GO" id="GO:0006508">
    <property type="term" value="P:proteolysis"/>
    <property type="evidence" value="ECO:0007669"/>
    <property type="project" value="UniProtKB-KW"/>
</dbReference>
<gene>
    <name evidence="6" type="ORF">LOD99_9267</name>
</gene>
<dbReference type="PANTHER" id="PTHR47966">
    <property type="entry name" value="BETA-SITE APP-CLEAVING ENZYME, ISOFORM A-RELATED"/>
    <property type="match status" value="1"/>
</dbReference>
<evidence type="ECO:0000256" key="2">
    <source>
        <dbReference type="PIRSR" id="PIRSR601461-2"/>
    </source>
</evidence>
<keyword evidence="4" id="KW-0732">Signal</keyword>
<dbReference type="AlphaFoldDB" id="A0AAV7JC88"/>
<dbReference type="SUPFAM" id="SSF50630">
    <property type="entry name" value="Acid proteases"/>
    <property type="match status" value="1"/>
</dbReference>
<protein>
    <submittedName>
        <fullName evidence="6">Lysosomal aspartic protease-like</fullName>
    </submittedName>
</protein>
<dbReference type="PROSITE" id="PS00141">
    <property type="entry name" value="ASP_PROTEASE"/>
    <property type="match status" value="1"/>
</dbReference>
<feature type="signal peptide" evidence="4">
    <location>
        <begin position="1"/>
        <end position="21"/>
    </location>
</feature>
<dbReference type="InterPro" id="IPR001461">
    <property type="entry name" value="Aspartic_peptidase_A1"/>
</dbReference>
<dbReference type="Pfam" id="PF00026">
    <property type="entry name" value="Asp"/>
    <property type="match status" value="1"/>
</dbReference>
<keyword evidence="3 6" id="KW-0645">Protease</keyword>
<dbReference type="InterPro" id="IPR021109">
    <property type="entry name" value="Peptidase_aspartic_dom_sf"/>
</dbReference>
<dbReference type="InterPro" id="IPR001969">
    <property type="entry name" value="Aspartic_peptidase_AS"/>
</dbReference>
<keyword evidence="3" id="KW-0064">Aspartyl protease</keyword>
<feature type="chain" id="PRO_5044023563" evidence="4">
    <location>
        <begin position="22"/>
        <end position="386"/>
    </location>
</feature>
<keyword evidence="2" id="KW-1015">Disulfide bond</keyword>
<keyword evidence="3" id="KW-0378">Hydrolase</keyword>
<dbReference type="CDD" id="cd05471">
    <property type="entry name" value="pepsin_like"/>
    <property type="match status" value="1"/>
</dbReference>
<name>A0AAV7JC88_9METZ</name>
<keyword evidence="7" id="KW-1185">Reference proteome</keyword>
<feature type="disulfide bond" evidence="2">
    <location>
        <begin position="108"/>
        <end position="116"/>
    </location>
</feature>
<dbReference type="GO" id="GO:0004190">
    <property type="term" value="F:aspartic-type endopeptidase activity"/>
    <property type="evidence" value="ECO:0007669"/>
    <property type="project" value="UniProtKB-KW"/>
</dbReference>
<accession>A0AAV7JC88</accession>
<dbReference type="EMBL" id="JAKMXF010000356">
    <property type="protein sequence ID" value="KAI6646315.1"/>
    <property type="molecule type" value="Genomic_DNA"/>
</dbReference>
<comment type="similarity">
    <text evidence="1 3">Belongs to the peptidase A1 family.</text>
</comment>
<feature type="domain" description="Peptidase A1" evidence="5">
    <location>
        <begin position="77"/>
        <end position="381"/>
    </location>
</feature>
<organism evidence="6 7">
    <name type="scientific">Oopsacas minuta</name>
    <dbReference type="NCBI Taxonomy" id="111878"/>
    <lineage>
        <taxon>Eukaryota</taxon>
        <taxon>Metazoa</taxon>
        <taxon>Porifera</taxon>
        <taxon>Hexactinellida</taxon>
        <taxon>Hexasterophora</taxon>
        <taxon>Lyssacinosida</taxon>
        <taxon>Leucopsacidae</taxon>
        <taxon>Oopsacas</taxon>
    </lineage>
</organism>
<dbReference type="PRINTS" id="PR00792">
    <property type="entry name" value="PEPSIN"/>
</dbReference>
<sequence>MYSRVCLLCIIVTISLGYVASKPGVEENKKIFSVSLDVINPRDWNCKFMSNQSQCEVDLSAVKESLSVPAVNNGLRLVMIIEIGAAKQPFRVVLDSGSDLLWVFSNECLDDKNDNCKGHAKFVLDKAPLYRPFKLGYSGGGRITGKEVTCVDVHVTDLIAVKAQLFGAADDTTLNFRYADGVMGLNMDTKHNQPSVIYNMIAQNLITEPAYSLCVKEAKTAMDGGDITFGGHNEALVEADSGVKVGIQLKEHYMTEMTSLKVGDVFYCSEDIHKCKILVDSGSASIYGPKEFVDDLLKEINADAHGIVDCKNIPEFPTIEIMFGESKITLESKYYIIVMGETCQCGVGKNPDRGIDWLFGIPFFIKYCIEFDFTDKDEHLYFWTKK</sequence>
<reference evidence="6 7" key="1">
    <citation type="journal article" date="2023" name="BMC Biol.">
        <title>The compact genome of the sponge Oopsacas minuta (Hexactinellida) is lacking key metazoan core genes.</title>
        <authorList>
            <person name="Santini S."/>
            <person name="Schenkelaars Q."/>
            <person name="Jourda C."/>
            <person name="Duchesne M."/>
            <person name="Belahbib H."/>
            <person name="Rocher C."/>
            <person name="Selva M."/>
            <person name="Riesgo A."/>
            <person name="Vervoort M."/>
            <person name="Leys S.P."/>
            <person name="Kodjabachian L."/>
            <person name="Le Bivic A."/>
            <person name="Borchiellini C."/>
            <person name="Claverie J.M."/>
            <person name="Renard E."/>
        </authorList>
    </citation>
    <scope>NUCLEOTIDE SEQUENCE [LARGE SCALE GENOMIC DNA]</scope>
    <source>
        <strain evidence="6">SPO-2</strain>
    </source>
</reference>
<evidence type="ECO:0000259" key="5">
    <source>
        <dbReference type="PROSITE" id="PS51767"/>
    </source>
</evidence>
<proteinExistence type="inferred from homology"/>
<evidence type="ECO:0000256" key="3">
    <source>
        <dbReference type="RuleBase" id="RU000454"/>
    </source>
</evidence>
<evidence type="ECO:0000256" key="4">
    <source>
        <dbReference type="SAM" id="SignalP"/>
    </source>
</evidence>
<evidence type="ECO:0000256" key="1">
    <source>
        <dbReference type="ARBA" id="ARBA00007447"/>
    </source>
</evidence>
<dbReference type="PROSITE" id="PS51767">
    <property type="entry name" value="PEPTIDASE_A1"/>
    <property type="match status" value="1"/>
</dbReference>
<dbReference type="InterPro" id="IPR033121">
    <property type="entry name" value="PEPTIDASE_A1"/>
</dbReference>
<dbReference type="Proteomes" id="UP001165289">
    <property type="component" value="Unassembled WGS sequence"/>
</dbReference>
<comment type="caution">
    <text evidence="6">The sequence shown here is derived from an EMBL/GenBank/DDBJ whole genome shotgun (WGS) entry which is preliminary data.</text>
</comment>
<evidence type="ECO:0000313" key="7">
    <source>
        <dbReference type="Proteomes" id="UP001165289"/>
    </source>
</evidence>